<evidence type="ECO:0000256" key="3">
    <source>
        <dbReference type="PROSITE-ProRule" id="PRU01091"/>
    </source>
</evidence>
<comment type="similarity">
    <text evidence="1">Belongs to the AfsR/DnrI/RedD regulatory family.</text>
</comment>
<dbReference type="GO" id="GO:0006355">
    <property type="term" value="P:regulation of DNA-templated transcription"/>
    <property type="evidence" value="ECO:0007669"/>
    <property type="project" value="InterPro"/>
</dbReference>
<gene>
    <name evidence="5" type="ORF">SAMN05216207_1006175</name>
</gene>
<dbReference type="PROSITE" id="PS51755">
    <property type="entry name" value="OMPR_PHOB"/>
    <property type="match status" value="1"/>
</dbReference>
<dbReference type="OrthoDB" id="9812579at2"/>
<dbReference type="SUPFAM" id="SSF52540">
    <property type="entry name" value="P-loop containing nucleoside triphosphate hydrolases"/>
    <property type="match status" value="1"/>
</dbReference>
<dbReference type="STRING" id="260086.SAMN05216207_1006175"/>
<feature type="domain" description="OmpR/PhoB-type" evidence="4">
    <location>
        <begin position="1"/>
        <end position="96"/>
    </location>
</feature>
<dbReference type="Pfam" id="PF03704">
    <property type="entry name" value="BTAD"/>
    <property type="match status" value="1"/>
</dbReference>
<dbReference type="SMART" id="SM00862">
    <property type="entry name" value="Trans_reg_C"/>
    <property type="match status" value="1"/>
</dbReference>
<dbReference type="SUPFAM" id="SSF48452">
    <property type="entry name" value="TPR-like"/>
    <property type="match status" value="2"/>
</dbReference>
<keyword evidence="2 3" id="KW-0238">DNA-binding</keyword>
<dbReference type="RefSeq" id="WP_093339996.1">
    <property type="nucleotide sequence ID" value="NZ_FOUY01000006.1"/>
</dbReference>
<dbReference type="InterPro" id="IPR005158">
    <property type="entry name" value="BTAD"/>
</dbReference>
<dbReference type="PANTHER" id="PTHR47691">
    <property type="entry name" value="REGULATOR-RELATED"/>
    <property type="match status" value="1"/>
</dbReference>
<proteinExistence type="inferred from homology"/>
<dbReference type="Gene3D" id="3.40.50.300">
    <property type="entry name" value="P-loop containing nucleotide triphosphate hydrolases"/>
    <property type="match status" value="1"/>
</dbReference>
<dbReference type="CDD" id="cd15831">
    <property type="entry name" value="BTAD"/>
    <property type="match status" value="1"/>
</dbReference>
<dbReference type="PANTHER" id="PTHR47691:SF3">
    <property type="entry name" value="HTH-TYPE TRANSCRIPTIONAL REGULATOR RV0890C-RELATED"/>
    <property type="match status" value="1"/>
</dbReference>
<sequence>MRFGVLGPLEVLADDGTPVRVPELKVRALLAVLLVHGGTPVSADRLVEDLWGERLPANPTGALQARVSQLRRVLGDAEPGGRDLVASRAPGYLLHVPAEGLDTHRFQALVERAHAGADPRTRAERFTDALNLWRGPAYADFGDQEFARPAISRLEELRLSTLEDRAEARLELGEHRTLAGELDELVARHPLRERLRAMHLRALYRAGRQHEALDSYHELRERLRDELGVDPAPELAALYHAVLDHDPALAPATRGPAPAAAPAPGLPVPLTELIGRSDAVARVRDLTAAGRLVTLVGLGGVGKTRLALAAAHESAAGFADGVRLVELAGLPGAADTAALAEFVVAGLDIREDRWSSPSTRAPGPERRLADALRPQQLLLVLDNAEHVAGAVAELAARLLAVAPGLHLLVTSREPLAVPGETLWTVPPLALPDPAEHEPEALLRSAAVALFVARARATDAAFALTTANAAAVTSICRRLDGIPLALELAAARTRALGTAELAARLDDRFALLGGGGTAGGRRGTPTRQQTLRATLDWSWDLLGDTERAVLRRLSVHAEGCGLDAAEQVCAGDGVDGADVLDAVSRLVDRSLLHTVDGPDGLRYRMFESIAAYATERLHEAGEAHRTAGHHAAYYLALAERAAPRLREREQRPWLARLDAETPNLRAALDRSVAAGDGETALRLVDALAWYWYLRGRIGEGRRAAAAALSAGHDHPAWLRAPVATWAAGLALVARDEPADDGAAALALYDDSGDADGLARAQWFLAFTRWGAGTLTTAEDRLDRALTRFRSRDDRWYVAAAVLTHAQYALVRDDLHAARRDVGRSAELFGELGDRWGELQATALRATLAEIGGDHRTAHRMHHEALQTAEALALWTEVSAQRSGLGRIALLTGDLDAADEHHEQARQLARAQSNHGLEQFARFGLALTARRRGDLDRAEQLLQHWREGNLDWFDTLAPTAEMGFVAELRGDAGTALRLHADGYRSACAAGGPRAVALALEGLAGARALAGAYADAAELLGTAAAAREGAAAPLPAAERGDVDRITARAREGLGGPCFDAAFARGGARPPDGHLGATFLDA</sequence>
<dbReference type="InterPro" id="IPR027417">
    <property type="entry name" value="P-loop_NTPase"/>
</dbReference>
<dbReference type="AlphaFoldDB" id="A0A1I4VMW8"/>
<dbReference type="InterPro" id="IPR036388">
    <property type="entry name" value="WH-like_DNA-bd_sf"/>
</dbReference>
<dbReference type="EMBL" id="FOUY01000006">
    <property type="protein sequence ID" value="SFN02631.1"/>
    <property type="molecule type" value="Genomic_DNA"/>
</dbReference>
<evidence type="ECO:0000256" key="2">
    <source>
        <dbReference type="ARBA" id="ARBA00023125"/>
    </source>
</evidence>
<dbReference type="Gene3D" id="1.25.40.10">
    <property type="entry name" value="Tetratricopeptide repeat domain"/>
    <property type="match status" value="3"/>
</dbReference>
<dbReference type="SUPFAM" id="SSF46894">
    <property type="entry name" value="C-terminal effector domain of the bipartite response regulators"/>
    <property type="match status" value="1"/>
</dbReference>
<name>A0A1I4VMW8_PSUAM</name>
<accession>A0A1I4VMW8</accession>
<dbReference type="Proteomes" id="UP000199614">
    <property type="component" value="Unassembled WGS sequence"/>
</dbReference>
<dbReference type="InterPro" id="IPR058852">
    <property type="entry name" value="HTH_77"/>
</dbReference>
<dbReference type="InterPro" id="IPR001867">
    <property type="entry name" value="OmpR/PhoB-type_DNA-bd"/>
</dbReference>
<dbReference type="PRINTS" id="PR00364">
    <property type="entry name" value="DISEASERSIST"/>
</dbReference>
<dbReference type="Pfam" id="PF00486">
    <property type="entry name" value="Trans_reg_C"/>
    <property type="match status" value="1"/>
</dbReference>
<dbReference type="GO" id="GO:0000160">
    <property type="term" value="P:phosphorelay signal transduction system"/>
    <property type="evidence" value="ECO:0007669"/>
    <property type="project" value="InterPro"/>
</dbReference>
<dbReference type="InterPro" id="IPR016032">
    <property type="entry name" value="Sig_transdc_resp-reg_C-effctor"/>
</dbReference>
<evidence type="ECO:0000313" key="6">
    <source>
        <dbReference type="Proteomes" id="UP000199614"/>
    </source>
</evidence>
<dbReference type="Pfam" id="PF25872">
    <property type="entry name" value="HTH_77"/>
    <property type="match status" value="1"/>
</dbReference>
<dbReference type="Gene3D" id="1.10.10.10">
    <property type="entry name" value="Winged helix-like DNA-binding domain superfamily/Winged helix DNA-binding domain"/>
    <property type="match status" value="1"/>
</dbReference>
<reference evidence="5 6" key="1">
    <citation type="submission" date="2016-10" db="EMBL/GenBank/DDBJ databases">
        <authorList>
            <person name="de Groot N.N."/>
        </authorList>
    </citation>
    <scope>NUCLEOTIDE SEQUENCE [LARGE SCALE GENOMIC DNA]</scope>
    <source>
        <strain evidence="5 6">CGMCC 4.1877</strain>
    </source>
</reference>
<organism evidence="5 6">
    <name type="scientific">Pseudonocardia ammonioxydans</name>
    <dbReference type="NCBI Taxonomy" id="260086"/>
    <lineage>
        <taxon>Bacteria</taxon>
        <taxon>Bacillati</taxon>
        <taxon>Actinomycetota</taxon>
        <taxon>Actinomycetes</taxon>
        <taxon>Pseudonocardiales</taxon>
        <taxon>Pseudonocardiaceae</taxon>
        <taxon>Pseudonocardia</taxon>
    </lineage>
</organism>
<evidence type="ECO:0000256" key="1">
    <source>
        <dbReference type="ARBA" id="ARBA00005820"/>
    </source>
</evidence>
<protein>
    <submittedName>
        <fullName evidence="5">Predicted ATPase</fullName>
    </submittedName>
</protein>
<dbReference type="SMART" id="SM01043">
    <property type="entry name" value="BTAD"/>
    <property type="match status" value="1"/>
</dbReference>
<dbReference type="InterPro" id="IPR011990">
    <property type="entry name" value="TPR-like_helical_dom_sf"/>
</dbReference>
<dbReference type="GO" id="GO:0003677">
    <property type="term" value="F:DNA binding"/>
    <property type="evidence" value="ECO:0007669"/>
    <property type="project" value="UniProtKB-UniRule"/>
</dbReference>
<evidence type="ECO:0000313" key="5">
    <source>
        <dbReference type="EMBL" id="SFN02631.1"/>
    </source>
</evidence>
<evidence type="ECO:0000259" key="4">
    <source>
        <dbReference type="PROSITE" id="PS51755"/>
    </source>
</evidence>
<keyword evidence="6" id="KW-1185">Reference proteome</keyword>
<feature type="DNA-binding region" description="OmpR/PhoB-type" evidence="3">
    <location>
        <begin position="1"/>
        <end position="96"/>
    </location>
</feature>